<gene>
    <name evidence="4" type="ORF">SAMN06295885_1031</name>
</gene>
<proteinExistence type="predicted"/>
<feature type="transmembrane region" description="Helical" evidence="1">
    <location>
        <begin position="130"/>
        <end position="146"/>
    </location>
</feature>
<keyword evidence="1" id="KW-1133">Transmembrane helix</keyword>
<dbReference type="InterPro" id="IPR050879">
    <property type="entry name" value="Acyltransferase_3"/>
</dbReference>
<sequence length="647" mass="69821">MAVLLVVLYHASVPVLGGGYVGVDVFFVISGFLITSHLAQELQAGRLRLRDFYARRIRRIVPAALLVLIVTLVASYLVLSPLRFEAVSRDAAATAVYIPNIWFSVTGTDYLADVDPSPFQQYWSLGVEEQFYLIWPLLLILVWSATRKSWSAVRGVLAALLILSFAACVVFTPSFEILAFFNLPTRAWQFAVGAIVALAPALLATRVHSRPALAAALGWLGLASVLLAGVLLDASESYPGWRALVPTLGTALVIFASTPENESGPARVLNHPIAQWIGNRSYSWYLWHWPVIILPLAVRDLSVPFQLLLAALSLVLADLTYRFVENPVRDSGFLKRLPSGRFIVASLCVVVAIGSAGLVTGPLLQARALDISGPAALPIADVDGPVFTNWLPVNITPTPDRAKYDLPLASREGCGPDRYESAPVVCEYGDPDAETTYALFGDSHAAQWFPAALALAESVDARLIVLIKAGCSYSDIAPYKDGSIDQFCVDWRSNAIERLNAGDVDVVLASSLHVVRDADGAVLPAEERANAVERSLEKITPTTIVIADTPFNTESPAECVVAHRSDLTTCTVPRASVIDQEGVRLEAEAVASSGSLYLDPTPLYCTEECGPIIGDTLVYRDAHHLTATFVSARGPEFVEMAGSLLRG</sequence>
<evidence type="ECO:0000259" key="2">
    <source>
        <dbReference type="Pfam" id="PF01757"/>
    </source>
</evidence>
<feature type="domain" description="SGNH" evidence="3">
    <location>
        <begin position="424"/>
        <end position="637"/>
    </location>
</feature>
<feature type="transmembrane region" description="Helical" evidence="1">
    <location>
        <begin position="187"/>
        <end position="205"/>
    </location>
</feature>
<dbReference type="GO" id="GO:0016787">
    <property type="term" value="F:hydrolase activity"/>
    <property type="evidence" value="ECO:0007669"/>
    <property type="project" value="UniProtKB-KW"/>
</dbReference>
<dbReference type="Pfam" id="PF01757">
    <property type="entry name" value="Acyl_transf_3"/>
    <property type="match status" value="1"/>
</dbReference>
<dbReference type="GO" id="GO:0009103">
    <property type="term" value="P:lipopolysaccharide biosynthetic process"/>
    <property type="evidence" value="ECO:0007669"/>
    <property type="project" value="TreeGrafter"/>
</dbReference>
<evidence type="ECO:0000256" key="1">
    <source>
        <dbReference type="SAM" id="Phobius"/>
    </source>
</evidence>
<evidence type="ECO:0000259" key="3">
    <source>
        <dbReference type="Pfam" id="PF19040"/>
    </source>
</evidence>
<feature type="transmembrane region" description="Helical" evidence="1">
    <location>
        <begin position="20"/>
        <end position="39"/>
    </location>
</feature>
<dbReference type="Pfam" id="PF19040">
    <property type="entry name" value="SGNH"/>
    <property type="match status" value="1"/>
</dbReference>
<keyword evidence="5" id="KW-1185">Reference proteome</keyword>
<dbReference type="STRING" id="1891671.SAMN06295885_1031"/>
<dbReference type="InterPro" id="IPR002656">
    <property type="entry name" value="Acyl_transf_3_dom"/>
</dbReference>
<feature type="transmembrane region" description="Helical" evidence="1">
    <location>
        <begin position="342"/>
        <end position="364"/>
    </location>
</feature>
<keyword evidence="1" id="KW-0812">Transmembrane</keyword>
<keyword evidence="4" id="KW-0378">Hydrolase</keyword>
<dbReference type="PANTHER" id="PTHR23028">
    <property type="entry name" value="ACETYLTRANSFERASE"/>
    <property type="match status" value="1"/>
</dbReference>
<dbReference type="Proteomes" id="UP000193711">
    <property type="component" value="Unassembled WGS sequence"/>
</dbReference>
<accession>A0A1X7NB19</accession>
<feature type="transmembrane region" description="Helical" evidence="1">
    <location>
        <begin position="212"/>
        <end position="232"/>
    </location>
</feature>
<dbReference type="GO" id="GO:0016020">
    <property type="term" value="C:membrane"/>
    <property type="evidence" value="ECO:0007669"/>
    <property type="project" value="TreeGrafter"/>
</dbReference>
<protein>
    <submittedName>
        <fullName evidence="4">Peptidoglycan/LPS O-acetylase OafA/YrhL, contains acyltransferase and SGNH-hydrolase domains</fullName>
    </submittedName>
</protein>
<evidence type="ECO:0000313" key="5">
    <source>
        <dbReference type="Proteomes" id="UP000193711"/>
    </source>
</evidence>
<keyword evidence="1" id="KW-0472">Membrane</keyword>
<dbReference type="AlphaFoldDB" id="A0A1X7NB19"/>
<keyword evidence="4" id="KW-0808">Transferase</keyword>
<feature type="transmembrane region" description="Helical" evidence="1">
    <location>
        <begin position="158"/>
        <end position="181"/>
    </location>
</feature>
<feature type="domain" description="Acyltransferase 3" evidence="2">
    <location>
        <begin position="2"/>
        <end position="321"/>
    </location>
</feature>
<feature type="transmembrane region" description="Helical" evidence="1">
    <location>
        <begin position="303"/>
        <end position="321"/>
    </location>
</feature>
<organism evidence="4 5">
    <name type="scientific">Rathayibacter oskolensis</name>
    <dbReference type="NCBI Taxonomy" id="1891671"/>
    <lineage>
        <taxon>Bacteria</taxon>
        <taxon>Bacillati</taxon>
        <taxon>Actinomycetota</taxon>
        <taxon>Actinomycetes</taxon>
        <taxon>Micrococcales</taxon>
        <taxon>Microbacteriaceae</taxon>
        <taxon>Rathayibacter</taxon>
    </lineage>
</organism>
<dbReference type="EMBL" id="FXBM01000001">
    <property type="protein sequence ID" value="SMH34779.1"/>
    <property type="molecule type" value="Genomic_DNA"/>
</dbReference>
<keyword evidence="4" id="KW-0012">Acyltransferase</keyword>
<dbReference type="InterPro" id="IPR043968">
    <property type="entry name" value="SGNH"/>
</dbReference>
<reference evidence="5" key="1">
    <citation type="submission" date="2017-04" db="EMBL/GenBank/DDBJ databases">
        <authorList>
            <person name="Varghese N."/>
            <person name="Submissions S."/>
        </authorList>
    </citation>
    <scope>NUCLEOTIDE SEQUENCE [LARGE SCALE GENOMIC DNA]</scope>
    <source>
        <strain evidence="5">VKM Ac-2121</strain>
    </source>
</reference>
<dbReference type="GO" id="GO:0016747">
    <property type="term" value="F:acyltransferase activity, transferring groups other than amino-acyl groups"/>
    <property type="evidence" value="ECO:0007669"/>
    <property type="project" value="InterPro"/>
</dbReference>
<evidence type="ECO:0000313" key="4">
    <source>
        <dbReference type="EMBL" id="SMH34779.1"/>
    </source>
</evidence>
<dbReference type="PANTHER" id="PTHR23028:SF53">
    <property type="entry name" value="ACYL_TRANSF_3 DOMAIN-CONTAINING PROTEIN"/>
    <property type="match status" value="1"/>
</dbReference>
<name>A0A1X7NB19_9MICO</name>
<feature type="transmembrane region" description="Helical" evidence="1">
    <location>
        <begin position="60"/>
        <end position="79"/>
    </location>
</feature>